<feature type="domain" description="VOC" evidence="1">
    <location>
        <begin position="9"/>
        <end position="81"/>
    </location>
</feature>
<sequence>MMEKAKLIGINHIALEVGDVEKALEFYRKIFNFTLRGKDNNHAFIDLGDQFIALMKSTTPIKIKYDILALWSMIVLKLKNW</sequence>
<evidence type="ECO:0000259" key="1">
    <source>
        <dbReference type="PROSITE" id="PS51819"/>
    </source>
</evidence>
<organism evidence="2 3">
    <name type="scientific">Legionella parisiensis</name>
    <dbReference type="NCBI Taxonomy" id="45071"/>
    <lineage>
        <taxon>Bacteria</taxon>
        <taxon>Pseudomonadati</taxon>
        <taxon>Pseudomonadota</taxon>
        <taxon>Gammaproteobacteria</taxon>
        <taxon>Legionellales</taxon>
        <taxon>Legionellaceae</taxon>
        <taxon>Legionella</taxon>
    </lineage>
</organism>
<dbReference type="InterPro" id="IPR004360">
    <property type="entry name" value="Glyas_Fos-R_dOase_dom"/>
</dbReference>
<dbReference type="Gene3D" id="3.10.180.10">
    <property type="entry name" value="2,3-Dihydroxybiphenyl 1,2-Dioxygenase, domain 1"/>
    <property type="match status" value="1"/>
</dbReference>
<dbReference type="Proteomes" id="UP000095229">
    <property type="component" value="Unassembled WGS sequence"/>
</dbReference>
<dbReference type="RefSeq" id="WP_240489375.1">
    <property type="nucleotide sequence ID" value="NZ_LSOG01000011.1"/>
</dbReference>
<dbReference type="Pfam" id="PF00903">
    <property type="entry name" value="Glyoxalase"/>
    <property type="match status" value="1"/>
</dbReference>
<gene>
    <name evidence="2" type="primary">fosB</name>
    <name evidence="2" type="ORF">lpari_00400</name>
</gene>
<proteinExistence type="predicted"/>
<dbReference type="SUPFAM" id="SSF54593">
    <property type="entry name" value="Glyoxalase/Bleomycin resistance protein/Dihydroxybiphenyl dioxygenase"/>
    <property type="match status" value="1"/>
</dbReference>
<keyword evidence="3" id="KW-1185">Reference proteome</keyword>
<dbReference type="PATRIC" id="fig|45071.7.peg.435"/>
<evidence type="ECO:0000313" key="2">
    <source>
        <dbReference type="EMBL" id="OEH48565.1"/>
    </source>
</evidence>
<keyword evidence="2" id="KW-0808">Transferase</keyword>
<protein>
    <submittedName>
        <fullName evidence="2">Metallothiol transferase FosB</fullName>
    </submittedName>
</protein>
<dbReference type="PROSITE" id="PS51819">
    <property type="entry name" value="VOC"/>
    <property type="match status" value="1"/>
</dbReference>
<comment type="caution">
    <text evidence="2">The sequence shown here is derived from an EMBL/GenBank/DDBJ whole genome shotgun (WGS) entry which is preliminary data.</text>
</comment>
<reference evidence="2 3" key="1">
    <citation type="submission" date="2016-02" db="EMBL/GenBank/DDBJ databases">
        <title>Secondary metabolites in Legionella.</title>
        <authorList>
            <person name="Tobias N.J."/>
            <person name="Bode H.B."/>
        </authorList>
    </citation>
    <scope>NUCLEOTIDE SEQUENCE [LARGE SCALE GENOMIC DNA]</scope>
    <source>
        <strain evidence="2 3">DSM 19216</strain>
    </source>
</reference>
<name>A0A1E5JVR3_9GAMM</name>
<accession>A0A1E5JVR3</accession>
<dbReference type="AlphaFoldDB" id="A0A1E5JVR3"/>
<dbReference type="GO" id="GO:0016740">
    <property type="term" value="F:transferase activity"/>
    <property type="evidence" value="ECO:0007669"/>
    <property type="project" value="UniProtKB-KW"/>
</dbReference>
<dbReference type="InterPro" id="IPR037523">
    <property type="entry name" value="VOC_core"/>
</dbReference>
<evidence type="ECO:0000313" key="3">
    <source>
        <dbReference type="Proteomes" id="UP000095229"/>
    </source>
</evidence>
<dbReference type="EMBL" id="LSOG01000011">
    <property type="protein sequence ID" value="OEH48565.1"/>
    <property type="molecule type" value="Genomic_DNA"/>
</dbReference>
<dbReference type="InterPro" id="IPR029068">
    <property type="entry name" value="Glyas_Bleomycin-R_OHBP_Dase"/>
</dbReference>